<comment type="caution">
    <text evidence="3">The sequence shown here is derived from an EMBL/GenBank/DDBJ whole genome shotgun (WGS) entry which is preliminary data.</text>
</comment>
<sequence length="307" mass="32998">MSTRDELLDLISDWKKIKKEGCAHNIRENGKSVERLSTDEIEITPKADGSGLDIHVKAGVKGKKVAIPACVTAADIDDLVYNDFFIAEGADVTIIAGCGIHVHNGEAARHSGIHRFFLAPHSKVLYLEKHVGTGGTRDTKRVIDPVTEVTLGEGSTLEMDTSQIGGVDETRRVTRGSLASGARLIVKEHLLTEGVEKASTDFEITLEGDDSAVDLVSRSVARGHSSQSYRSVITGKARCTGHSECDAIITEEGRVSASPALNAESQDASLIHEAAIGKIAGEQIMKLRTFGLSEEEAEQKIIEGFLR</sequence>
<comment type="similarity">
    <text evidence="1">Belongs to the iron-sulfur cluster assembly SufBD family.</text>
</comment>
<name>A0A9D9E9Q2_9SPIR</name>
<feature type="domain" description="SUF system FeS cluster assembly SufBD core" evidence="2">
    <location>
        <begin position="87"/>
        <end position="305"/>
    </location>
</feature>
<dbReference type="PANTHER" id="PTHR30508:SF1">
    <property type="entry name" value="UPF0051 PROTEIN ABCI8, CHLOROPLASTIC-RELATED"/>
    <property type="match status" value="1"/>
</dbReference>
<dbReference type="GO" id="GO:0016226">
    <property type="term" value="P:iron-sulfur cluster assembly"/>
    <property type="evidence" value="ECO:0007669"/>
    <property type="project" value="InterPro"/>
</dbReference>
<proteinExistence type="inferred from homology"/>
<reference evidence="3" key="1">
    <citation type="submission" date="2020-10" db="EMBL/GenBank/DDBJ databases">
        <authorList>
            <person name="Gilroy R."/>
        </authorList>
    </citation>
    <scope>NUCLEOTIDE SEQUENCE</scope>
    <source>
        <strain evidence="3">11167</strain>
    </source>
</reference>
<dbReference type="Proteomes" id="UP000823633">
    <property type="component" value="Unassembled WGS sequence"/>
</dbReference>
<organism evidence="3 4">
    <name type="scientific">Candidatus Aphodenecus pullistercoris</name>
    <dbReference type="NCBI Taxonomy" id="2840669"/>
    <lineage>
        <taxon>Bacteria</taxon>
        <taxon>Pseudomonadati</taxon>
        <taxon>Spirochaetota</taxon>
        <taxon>Spirochaetia</taxon>
        <taxon>Spirochaetales</taxon>
        <taxon>Candidatus Aphodenecus</taxon>
    </lineage>
</organism>
<protein>
    <submittedName>
        <fullName evidence="3">SufD family Fe-S cluster assembly protein</fullName>
    </submittedName>
</protein>
<dbReference type="InterPro" id="IPR037284">
    <property type="entry name" value="SUF_FeS_clus_asmbl_SufBD_sf"/>
</dbReference>
<gene>
    <name evidence="3" type="ORF">IAC42_02780</name>
</gene>
<accession>A0A9D9E9Q2</accession>
<evidence type="ECO:0000256" key="1">
    <source>
        <dbReference type="ARBA" id="ARBA00043967"/>
    </source>
</evidence>
<dbReference type="SUPFAM" id="SSF101960">
    <property type="entry name" value="Stabilizer of iron transporter SufD"/>
    <property type="match status" value="1"/>
</dbReference>
<evidence type="ECO:0000313" key="4">
    <source>
        <dbReference type="Proteomes" id="UP000823633"/>
    </source>
</evidence>
<dbReference type="Pfam" id="PF01458">
    <property type="entry name" value="SUFBD_core"/>
    <property type="match status" value="1"/>
</dbReference>
<dbReference type="PANTHER" id="PTHR30508">
    <property type="entry name" value="FES CLUSTER ASSEMBLY PROTEIN SUF"/>
    <property type="match status" value="1"/>
</dbReference>
<evidence type="ECO:0000313" key="3">
    <source>
        <dbReference type="EMBL" id="MBO8442673.1"/>
    </source>
</evidence>
<dbReference type="EMBL" id="JADIMU010000017">
    <property type="protein sequence ID" value="MBO8442673.1"/>
    <property type="molecule type" value="Genomic_DNA"/>
</dbReference>
<reference evidence="3" key="2">
    <citation type="journal article" date="2021" name="PeerJ">
        <title>Extensive microbial diversity within the chicken gut microbiome revealed by metagenomics and culture.</title>
        <authorList>
            <person name="Gilroy R."/>
            <person name="Ravi A."/>
            <person name="Getino M."/>
            <person name="Pursley I."/>
            <person name="Horton D.L."/>
            <person name="Alikhan N.F."/>
            <person name="Baker D."/>
            <person name="Gharbi K."/>
            <person name="Hall N."/>
            <person name="Watson M."/>
            <person name="Adriaenssens E.M."/>
            <person name="Foster-Nyarko E."/>
            <person name="Jarju S."/>
            <person name="Secka A."/>
            <person name="Antonio M."/>
            <person name="Oren A."/>
            <person name="Chaudhuri R.R."/>
            <person name="La Ragione R."/>
            <person name="Hildebrand F."/>
            <person name="Pallen M.J."/>
        </authorList>
    </citation>
    <scope>NUCLEOTIDE SEQUENCE</scope>
    <source>
        <strain evidence="3">11167</strain>
    </source>
</reference>
<dbReference type="InterPro" id="IPR000825">
    <property type="entry name" value="SUF_FeS_clus_asmbl_SufBD_core"/>
</dbReference>
<dbReference type="AlphaFoldDB" id="A0A9D9E9Q2"/>
<dbReference type="InterPro" id="IPR055346">
    <property type="entry name" value="Fe-S_cluster_assembly_SufBD"/>
</dbReference>
<evidence type="ECO:0000259" key="2">
    <source>
        <dbReference type="Pfam" id="PF01458"/>
    </source>
</evidence>